<evidence type="ECO:0000256" key="2">
    <source>
        <dbReference type="ARBA" id="ARBA00004747"/>
    </source>
</evidence>
<keyword evidence="8 11" id="KW-0067">ATP-binding</keyword>
<dbReference type="InterPro" id="IPR000031">
    <property type="entry name" value="PurE_dom"/>
</dbReference>
<dbReference type="Gene3D" id="3.30.470.20">
    <property type="entry name" value="ATP-grasp fold, B domain"/>
    <property type="match status" value="1"/>
</dbReference>
<feature type="domain" description="ATP-grasp" evidence="12">
    <location>
        <begin position="190"/>
        <end position="378"/>
    </location>
</feature>
<evidence type="ECO:0000313" key="13">
    <source>
        <dbReference type="EMBL" id="QHN77782.1"/>
    </source>
</evidence>
<gene>
    <name evidence="14" type="ORF">Ahy_B09g097121</name>
    <name evidence="13" type="ORF">DS421_19g655770</name>
</gene>
<proteinExistence type="inferred from homology"/>
<dbReference type="HAMAP" id="MF_01929">
    <property type="entry name" value="PurE_classI"/>
    <property type="match status" value="1"/>
</dbReference>
<protein>
    <recommendedName>
        <fullName evidence="4">phosphoribosylaminoimidazole carboxylase</fullName>
        <ecNumber evidence="4">4.1.1.21</ecNumber>
    </recommendedName>
    <alternativeName>
        <fullName evidence="10">AIR carboxylase</fullName>
    </alternativeName>
</protein>
<keyword evidence="15" id="KW-1185">Reference proteome</keyword>
<dbReference type="GO" id="GO:0004638">
    <property type="term" value="F:phosphoribosylaminoimidazole carboxylase activity"/>
    <property type="evidence" value="ECO:0007669"/>
    <property type="project" value="UniProtKB-EC"/>
</dbReference>
<dbReference type="InterPro" id="IPR003135">
    <property type="entry name" value="ATP-grasp_carboxylate-amine"/>
</dbReference>
<dbReference type="HAMAP" id="MF_01928">
    <property type="entry name" value="PurK"/>
    <property type="match status" value="1"/>
</dbReference>
<dbReference type="FunFam" id="3.40.50.20:FF:000024">
    <property type="entry name" value="Phosphoribosylaminoimidazole carboxylase family protein / AIR carboxylase family protein"/>
    <property type="match status" value="1"/>
</dbReference>
<dbReference type="SMART" id="SM01001">
    <property type="entry name" value="AIRC"/>
    <property type="match status" value="1"/>
</dbReference>
<dbReference type="NCBIfam" id="TIGR01161">
    <property type="entry name" value="purK"/>
    <property type="match status" value="1"/>
</dbReference>
<dbReference type="InterPro" id="IPR040686">
    <property type="entry name" value="PurK_C"/>
</dbReference>
<evidence type="ECO:0000256" key="9">
    <source>
        <dbReference type="ARBA" id="ARBA00023239"/>
    </source>
</evidence>
<dbReference type="InterPro" id="IPR013815">
    <property type="entry name" value="ATP_grasp_subdomain_1"/>
</dbReference>
<evidence type="ECO:0000313" key="14">
    <source>
        <dbReference type="EMBL" id="RYQ91231.1"/>
    </source>
</evidence>
<dbReference type="Pfam" id="PF22660">
    <property type="entry name" value="RS_preATP-grasp-like"/>
    <property type="match status" value="1"/>
</dbReference>
<dbReference type="STRING" id="3818.A0A444XNG7"/>
<dbReference type="SUPFAM" id="SSF52440">
    <property type="entry name" value="PreATP-grasp domain"/>
    <property type="match status" value="1"/>
</dbReference>
<dbReference type="InterPro" id="IPR016185">
    <property type="entry name" value="PreATP-grasp_dom_sf"/>
</dbReference>
<dbReference type="NCBIfam" id="TIGR01162">
    <property type="entry name" value="purE"/>
    <property type="match status" value="1"/>
</dbReference>
<dbReference type="SUPFAM" id="SSF56059">
    <property type="entry name" value="Glutathione synthetase ATP-binding domain-like"/>
    <property type="match status" value="1"/>
</dbReference>
<dbReference type="EC" id="4.1.1.21" evidence="4"/>
<dbReference type="Gene3D" id="3.40.50.1970">
    <property type="match status" value="1"/>
</dbReference>
<dbReference type="Proteomes" id="UP000289738">
    <property type="component" value="Chromosome B09"/>
</dbReference>
<dbReference type="EMBL" id="SDMP01000019">
    <property type="protein sequence ID" value="RYQ91231.1"/>
    <property type="molecule type" value="Genomic_DNA"/>
</dbReference>
<dbReference type="FunFam" id="3.30.1490.20:FF:000016">
    <property type="entry name" value="phosphoribosylaminoimidazole carboxylase, chloroplastic"/>
    <property type="match status" value="1"/>
</dbReference>
<sequence length="640" mass="69728">MLQSVRTFSGFGFRPCLHHHHPCTKAAATTSSSSAISLGFFMEQTSLPPFSSLKLKHSQQAQLIFQASQDPVSLSNDELPVRGLSEVIVGVLGGGQLGRMLCQAASQMAIKVIVLDPQENCPASSLSYHHMVGSFDDSATVEEFAKRCGVLTVEIEHVDVATLEKLEKQGVDCQPKASTIRIIQDKYLQKVHFSQNGIPLPEFMQIDDLEGAKKVGELFGYPLMIKSRRLAYDGRGNAVAKTENELPSAVDALGGFSRGLYAEKWAPFVKELAVIVARERNNSISCYPVVETIHRDNICHIVKAPANVKWKIRERAAEVACRAVRSLEGAGVFAVELFLTDDGQILLNEVAPRPHNSGHHTIESCYTSQFEQHLRAVVGLPLGDSSLKTLAAIMYNILGEEEGELGFRLAHQLIRRALIVPGASVHWYDKPEMRKQRKMGHITIVGNSLGNIESDLATIVEGKRLDDKSAVTPRVGIIMGSDSDLPVMKSAAEFLEMFDVPHEVRIVSAHRTPELMFSYASSAHERGIQVIIAGAGGAAHLPGMVAALTPLPVVGVPVRASTLDGIDSLLSIVQMPRGVPVATVAVNNATNAGLLAVRILSVADDNLRSRMSQYLEDQKQMVLKKGDKLQNEGWQSYLDS</sequence>
<dbReference type="Gene3D" id="3.40.50.20">
    <property type="match status" value="1"/>
</dbReference>
<keyword evidence="9" id="KW-0456">Lyase</keyword>
<dbReference type="EMBL" id="CP031001">
    <property type="protein sequence ID" value="QHN77782.1"/>
    <property type="molecule type" value="Genomic_DNA"/>
</dbReference>
<keyword evidence="5 11" id="KW-0547">Nucleotide-binding</keyword>
<evidence type="ECO:0000256" key="6">
    <source>
        <dbReference type="ARBA" id="ARBA00022755"/>
    </source>
</evidence>
<dbReference type="Pfam" id="PF02222">
    <property type="entry name" value="ATP-grasp"/>
    <property type="match status" value="1"/>
</dbReference>
<dbReference type="GO" id="GO:0005524">
    <property type="term" value="F:ATP binding"/>
    <property type="evidence" value="ECO:0007669"/>
    <property type="project" value="UniProtKB-UniRule"/>
</dbReference>
<dbReference type="PIRSF" id="PIRSF001340">
    <property type="entry name" value="AIR_carboxylase"/>
    <property type="match status" value="1"/>
</dbReference>
<dbReference type="SMR" id="A0A444XNG7"/>
<dbReference type="PROSITE" id="PS50975">
    <property type="entry name" value="ATP_GRASP"/>
    <property type="match status" value="1"/>
</dbReference>
<keyword evidence="6" id="KW-0658">Purine biosynthesis</keyword>
<dbReference type="AlphaFoldDB" id="A0A444XNG7"/>
<dbReference type="Pfam" id="PF00731">
    <property type="entry name" value="AIRC"/>
    <property type="match status" value="1"/>
</dbReference>
<dbReference type="SUPFAM" id="SSF51246">
    <property type="entry name" value="Rudiment single hybrid motif"/>
    <property type="match status" value="1"/>
</dbReference>
<evidence type="ECO:0000256" key="1">
    <source>
        <dbReference type="ARBA" id="ARBA00001244"/>
    </source>
</evidence>
<evidence type="ECO:0000256" key="7">
    <source>
        <dbReference type="ARBA" id="ARBA00022793"/>
    </source>
</evidence>
<organism evidence="14 15">
    <name type="scientific">Arachis hypogaea</name>
    <name type="common">Peanut</name>
    <dbReference type="NCBI Taxonomy" id="3818"/>
    <lineage>
        <taxon>Eukaryota</taxon>
        <taxon>Viridiplantae</taxon>
        <taxon>Streptophyta</taxon>
        <taxon>Embryophyta</taxon>
        <taxon>Tracheophyta</taxon>
        <taxon>Spermatophyta</taxon>
        <taxon>Magnoliopsida</taxon>
        <taxon>eudicotyledons</taxon>
        <taxon>Gunneridae</taxon>
        <taxon>Pentapetalae</taxon>
        <taxon>rosids</taxon>
        <taxon>fabids</taxon>
        <taxon>Fabales</taxon>
        <taxon>Fabaceae</taxon>
        <taxon>Papilionoideae</taxon>
        <taxon>50 kb inversion clade</taxon>
        <taxon>dalbergioids sensu lato</taxon>
        <taxon>Dalbergieae</taxon>
        <taxon>Pterocarpus clade</taxon>
        <taxon>Arachis</taxon>
    </lineage>
</organism>
<dbReference type="Gramene" id="arahy.Tifrunner.gnm2.ann2.Ah19g293900.1">
    <property type="protein sequence ID" value="arahy.Tifrunner.gnm2.ann2.Ah19g293900.1-CDS"/>
    <property type="gene ID" value="arahy.Tifrunner.gnm2.ann2.Ah19g293900"/>
</dbReference>
<dbReference type="GO" id="GO:0006189">
    <property type="term" value="P:'de novo' IMP biosynthetic process"/>
    <property type="evidence" value="ECO:0007669"/>
    <property type="project" value="UniProtKB-UniPathway"/>
</dbReference>
<dbReference type="Gene3D" id="3.30.1490.20">
    <property type="entry name" value="ATP-grasp fold, A domain"/>
    <property type="match status" value="1"/>
</dbReference>
<evidence type="ECO:0000256" key="11">
    <source>
        <dbReference type="PROSITE-ProRule" id="PRU00409"/>
    </source>
</evidence>
<dbReference type="NCBIfam" id="NF004679">
    <property type="entry name" value="PRK06019.1-5"/>
    <property type="match status" value="1"/>
</dbReference>
<dbReference type="InterPro" id="IPR005875">
    <property type="entry name" value="PurK"/>
</dbReference>
<dbReference type="GO" id="GO:0009507">
    <property type="term" value="C:chloroplast"/>
    <property type="evidence" value="ECO:0007669"/>
    <property type="project" value="TreeGrafter"/>
</dbReference>
<dbReference type="FunFam" id="3.30.470.20:FF:000037">
    <property type="entry name" value="Phosphoribosylaminoimidazole carboxylase, chloroplastic"/>
    <property type="match status" value="1"/>
</dbReference>
<dbReference type="PANTHER" id="PTHR11609:SF5">
    <property type="entry name" value="PHOSPHORIBOSYLAMINOIMIDAZOLE CARBOXYLASE"/>
    <property type="match status" value="1"/>
</dbReference>
<dbReference type="FunFam" id="3.40.50.1970:FF:000013">
    <property type="entry name" value="Phosphoribosylaminoimidazole carboxylase"/>
    <property type="match status" value="1"/>
</dbReference>
<dbReference type="InterPro" id="IPR016301">
    <property type="entry name" value="Ade2_fungi/plant"/>
</dbReference>
<reference evidence="13 16" key="2">
    <citation type="submission" date="2020-01" db="EMBL/GenBank/DDBJ databases">
        <title>Genome sequence of Arachis hypogaea, cultivar Shitouqi.</title>
        <authorList>
            <person name="Zhuang W."/>
            <person name="Chen H."/>
            <person name="Varshney R."/>
            <person name="Wang D."/>
            <person name="Ming R."/>
        </authorList>
    </citation>
    <scope>NUCLEOTIDE SEQUENCE [LARGE SCALE GENOMIC DNA]</scope>
    <source>
        <tissue evidence="13">Young leaf</tissue>
    </source>
</reference>
<name>A0A444XNG7_ARAHY</name>
<evidence type="ECO:0000256" key="3">
    <source>
        <dbReference type="ARBA" id="ARBA00006114"/>
    </source>
</evidence>
<dbReference type="UniPathway" id="UPA00074">
    <property type="reaction ID" value="UER00130"/>
</dbReference>
<comment type="similarity">
    <text evidence="3">In the C-terminal section; belongs to the AIR carboxylase family. Class I subfamily.</text>
</comment>
<reference evidence="14 15" key="1">
    <citation type="submission" date="2019-01" db="EMBL/GenBank/DDBJ databases">
        <title>Sequencing of cultivated peanut Arachis hypogaea provides insights into genome evolution and oil improvement.</title>
        <authorList>
            <person name="Chen X."/>
        </authorList>
    </citation>
    <scope>NUCLEOTIDE SEQUENCE [LARGE SCALE GENOMIC DNA]</scope>
    <source>
        <strain evidence="15">cv. Fuhuasheng</strain>
        <strain evidence="14">GDAAS-fuhuasheng2018</strain>
        <tissue evidence="14">Leaves</tissue>
    </source>
</reference>
<dbReference type="GO" id="GO:0046872">
    <property type="term" value="F:metal ion binding"/>
    <property type="evidence" value="ECO:0007669"/>
    <property type="project" value="InterPro"/>
</dbReference>
<evidence type="ECO:0000256" key="4">
    <source>
        <dbReference type="ARBA" id="ARBA00012329"/>
    </source>
</evidence>
<comment type="catalytic activity">
    <reaction evidence="1">
        <text>5-amino-1-(5-phospho-D-ribosyl)imidazole-4-carboxylate + H(+) = 5-amino-1-(5-phospho-beta-D-ribosyl)imidazole + CO2</text>
        <dbReference type="Rhea" id="RHEA:10792"/>
        <dbReference type="ChEBI" id="CHEBI:15378"/>
        <dbReference type="ChEBI" id="CHEBI:16526"/>
        <dbReference type="ChEBI" id="CHEBI:77657"/>
        <dbReference type="ChEBI" id="CHEBI:137981"/>
        <dbReference type="EC" id="4.1.1.21"/>
    </reaction>
</comment>
<dbReference type="PANTHER" id="PTHR11609">
    <property type="entry name" value="PURINE BIOSYNTHESIS PROTEIN 6/7, PUR6/7"/>
    <property type="match status" value="1"/>
</dbReference>
<evidence type="ECO:0000259" key="12">
    <source>
        <dbReference type="PROSITE" id="PS50975"/>
    </source>
</evidence>
<dbReference type="InterPro" id="IPR054350">
    <property type="entry name" value="PurT/PurK_preATP-grasp"/>
</dbReference>
<evidence type="ECO:0000256" key="8">
    <source>
        <dbReference type="ARBA" id="ARBA00022840"/>
    </source>
</evidence>
<dbReference type="InterPro" id="IPR033747">
    <property type="entry name" value="PurE_ClassI"/>
</dbReference>
<accession>A0A444XNG7</accession>
<dbReference type="InterPro" id="IPR011054">
    <property type="entry name" value="Rudment_hybrid_motif"/>
</dbReference>
<dbReference type="SUPFAM" id="SSF52255">
    <property type="entry name" value="N5-CAIR mutase (phosphoribosylaminoimidazole carboxylase, PurE)"/>
    <property type="match status" value="1"/>
</dbReference>
<evidence type="ECO:0000256" key="5">
    <source>
        <dbReference type="ARBA" id="ARBA00022741"/>
    </source>
</evidence>
<evidence type="ECO:0000313" key="15">
    <source>
        <dbReference type="Proteomes" id="UP000289738"/>
    </source>
</evidence>
<keyword evidence="7" id="KW-0210">Decarboxylase</keyword>
<dbReference type="OrthoDB" id="15425at2759"/>
<dbReference type="InterPro" id="IPR011761">
    <property type="entry name" value="ATP-grasp"/>
</dbReference>
<evidence type="ECO:0000256" key="10">
    <source>
        <dbReference type="ARBA" id="ARBA00031607"/>
    </source>
</evidence>
<dbReference type="Pfam" id="PF17769">
    <property type="entry name" value="PurK_C"/>
    <property type="match status" value="1"/>
</dbReference>
<dbReference type="Proteomes" id="UP000464620">
    <property type="component" value="Chromosome B09"/>
</dbReference>
<evidence type="ECO:0000313" key="16">
    <source>
        <dbReference type="Proteomes" id="UP000464620"/>
    </source>
</evidence>
<comment type="pathway">
    <text evidence="2">Purine metabolism; IMP biosynthesis via de novo pathway; 5-amino-1-(5-phospho-D-ribosyl)imidazole-4-carboxylate from 5-amino-1-(5-phospho-D-ribosyl)imidazole (carboxylase route): step 1/1.</text>
</comment>